<dbReference type="Pfam" id="PF00999">
    <property type="entry name" value="Na_H_Exchanger"/>
    <property type="match status" value="1"/>
</dbReference>
<name>A0A0D0QJP2_9RHOB</name>
<gene>
    <name evidence="7" type="ORF">Wenmar_00587</name>
</gene>
<dbReference type="Proteomes" id="UP000035100">
    <property type="component" value="Unassembled WGS sequence"/>
</dbReference>
<feature type="transmembrane region" description="Helical" evidence="5">
    <location>
        <begin position="94"/>
        <end position="126"/>
    </location>
</feature>
<evidence type="ECO:0000256" key="5">
    <source>
        <dbReference type="SAM" id="Phobius"/>
    </source>
</evidence>
<evidence type="ECO:0000256" key="4">
    <source>
        <dbReference type="ARBA" id="ARBA00023136"/>
    </source>
</evidence>
<keyword evidence="8" id="KW-1185">Reference proteome</keyword>
<keyword evidence="3 5" id="KW-1133">Transmembrane helix</keyword>
<dbReference type="GO" id="GO:1902600">
    <property type="term" value="P:proton transmembrane transport"/>
    <property type="evidence" value="ECO:0007669"/>
    <property type="project" value="InterPro"/>
</dbReference>
<feature type="transmembrane region" description="Helical" evidence="5">
    <location>
        <begin position="222"/>
        <end position="255"/>
    </location>
</feature>
<evidence type="ECO:0000313" key="7">
    <source>
        <dbReference type="EMBL" id="KIQ71208.1"/>
    </source>
</evidence>
<dbReference type="EMBL" id="AONG01000003">
    <property type="protein sequence ID" value="KIQ71208.1"/>
    <property type="molecule type" value="Genomic_DNA"/>
</dbReference>
<comment type="caution">
    <text evidence="7">The sequence shown here is derived from an EMBL/GenBank/DDBJ whole genome shotgun (WGS) entry which is preliminary data.</text>
</comment>
<feature type="transmembrane region" description="Helical" evidence="5">
    <location>
        <begin position="35"/>
        <end position="54"/>
    </location>
</feature>
<dbReference type="RefSeq" id="WP_018303363.1">
    <property type="nucleotide sequence ID" value="NZ_KB902296.1"/>
</dbReference>
<accession>A0A0D0QJP2</accession>
<dbReference type="InterPro" id="IPR006153">
    <property type="entry name" value="Cation/H_exchanger_TM"/>
</dbReference>
<feature type="transmembrane region" description="Helical" evidence="5">
    <location>
        <begin position="267"/>
        <end position="286"/>
    </location>
</feature>
<reference evidence="7 8" key="1">
    <citation type="submission" date="2013-01" db="EMBL/GenBank/DDBJ databases">
        <authorList>
            <person name="Fiebig A."/>
            <person name="Goeker M."/>
            <person name="Klenk H.-P.P."/>
        </authorList>
    </citation>
    <scope>NUCLEOTIDE SEQUENCE [LARGE SCALE GENOMIC DNA]</scope>
    <source>
        <strain evidence="7 8">DSM 24838</strain>
    </source>
</reference>
<feature type="transmembrane region" description="Helical" evidence="5">
    <location>
        <begin position="6"/>
        <end position="23"/>
    </location>
</feature>
<keyword evidence="4 5" id="KW-0472">Membrane</keyword>
<dbReference type="PATRIC" id="fig|1123501.6.peg.652"/>
<sequence length="388" mass="39851">MNLDIVLIALGVVFLAGLALDALGRRMHVPRVSLLILLGVVVGPPVLDLLPLDIASANDAYAPIALSMVAFLLGGTLNTAALRERGRQILTLSVTVVLATAAFVGGGLLLAGAPLVVALALAGIATATDPAATRDVVRESGATTPFSANILGIVAIDDVWGVLAFSLILAALDMMTGAGMGDSIAVGLRDVGGGVLLGVVLGVPAAALTGRLRPGEPTLIEAVGVVLLTVGLALWLEVSYLIAGMTCGAVVANLARHHEQPFHEIQQIEWPFMLLFFVLAGGSLDMSYLPQAGWLVVLYIGLRIAGRLVGGWLGDLLTRQPGHDGLWTGLGLLPQAGVAVGMALVAAERFPELGEPILAVTITATVAFEVVGPLLTGLAVRRAGDGRR</sequence>
<keyword evidence="2 5" id="KW-0812">Transmembrane</keyword>
<evidence type="ECO:0000256" key="2">
    <source>
        <dbReference type="ARBA" id="ARBA00022692"/>
    </source>
</evidence>
<proteinExistence type="predicted"/>
<dbReference type="STRING" id="1123501.Wenmar_00587"/>
<feature type="transmembrane region" description="Helical" evidence="5">
    <location>
        <begin position="325"/>
        <end position="345"/>
    </location>
</feature>
<protein>
    <submittedName>
        <fullName evidence="7">Transporter, CPA2 family</fullName>
    </submittedName>
</protein>
<dbReference type="PANTHER" id="PTHR43021:SF2">
    <property type="entry name" value="CATION_H+ EXCHANGER DOMAIN-CONTAINING PROTEIN"/>
    <property type="match status" value="1"/>
</dbReference>
<evidence type="ECO:0000256" key="1">
    <source>
        <dbReference type="ARBA" id="ARBA00004141"/>
    </source>
</evidence>
<dbReference type="PANTHER" id="PTHR43021">
    <property type="entry name" value="NA(+)/H(+) ANTIPORTER-RELATED"/>
    <property type="match status" value="1"/>
</dbReference>
<feature type="transmembrane region" description="Helical" evidence="5">
    <location>
        <begin position="191"/>
        <end position="210"/>
    </location>
</feature>
<dbReference type="AlphaFoldDB" id="A0A0D0QJP2"/>
<evidence type="ECO:0000256" key="3">
    <source>
        <dbReference type="ARBA" id="ARBA00022989"/>
    </source>
</evidence>
<feature type="transmembrane region" description="Helical" evidence="5">
    <location>
        <begin position="146"/>
        <end position="170"/>
    </location>
</feature>
<evidence type="ECO:0000259" key="6">
    <source>
        <dbReference type="Pfam" id="PF00999"/>
    </source>
</evidence>
<feature type="transmembrane region" description="Helical" evidence="5">
    <location>
        <begin position="357"/>
        <end position="380"/>
    </location>
</feature>
<evidence type="ECO:0000313" key="8">
    <source>
        <dbReference type="Proteomes" id="UP000035100"/>
    </source>
</evidence>
<feature type="transmembrane region" description="Helical" evidence="5">
    <location>
        <begin position="292"/>
        <end position="313"/>
    </location>
</feature>
<dbReference type="InterPro" id="IPR038770">
    <property type="entry name" value="Na+/solute_symporter_sf"/>
</dbReference>
<dbReference type="eggNOG" id="COG0025">
    <property type="taxonomic scope" value="Bacteria"/>
</dbReference>
<dbReference type="GO" id="GO:0016020">
    <property type="term" value="C:membrane"/>
    <property type="evidence" value="ECO:0007669"/>
    <property type="project" value="UniProtKB-SubCell"/>
</dbReference>
<dbReference type="GO" id="GO:0015297">
    <property type="term" value="F:antiporter activity"/>
    <property type="evidence" value="ECO:0007669"/>
    <property type="project" value="InterPro"/>
</dbReference>
<dbReference type="OrthoDB" id="9778229at2"/>
<feature type="transmembrane region" description="Helical" evidence="5">
    <location>
        <begin position="60"/>
        <end position="82"/>
    </location>
</feature>
<organism evidence="7 8">
    <name type="scientific">Wenxinia marina DSM 24838</name>
    <dbReference type="NCBI Taxonomy" id="1123501"/>
    <lineage>
        <taxon>Bacteria</taxon>
        <taxon>Pseudomonadati</taxon>
        <taxon>Pseudomonadota</taxon>
        <taxon>Alphaproteobacteria</taxon>
        <taxon>Rhodobacterales</taxon>
        <taxon>Roseobacteraceae</taxon>
        <taxon>Wenxinia</taxon>
    </lineage>
</organism>
<feature type="domain" description="Cation/H+ exchanger transmembrane" evidence="6">
    <location>
        <begin position="13"/>
        <end position="373"/>
    </location>
</feature>
<comment type="subcellular location">
    <subcellularLocation>
        <location evidence="1">Membrane</location>
        <topology evidence="1">Multi-pass membrane protein</topology>
    </subcellularLocation>
</comment>
<dbReference type="Gene3D" id="1.20.1530.20">
    <property type="match status" value="1"/>
</dbReference>